<dbReference type="InterPro" id="IPR043779">
    <property type="entry name" value="DUF5721"/>
</dbReference>
<gene>
    <name evidence="1" type="ORF">H9704_04455</name>
</gene>
<sequence>MIALKAEDVRDFTSKLFLGEAFDGFLVKEAKIVTYNQFSIDGHIRKGYFGPEELEEKGIEEFSSWAMLRPFCFSLIKGKKLPESFQIVLQLPARNTEQFAASSGCGMDGKQIQGLYLNIRYEDGALYCITGVGLQFFTTDRTLEREWDEGVKKFLHGRGIVCSQQ</sequence>
<comment type="caution">
    <text evidence="1">The sequence shown here is derived from an EMBL/GenBank/DDBJ whole genome shotgun (WGS) entry which is preliminary data.</text>
</comment>
<reference evidence="1" key="1">
    <citation type="journal article" date="2021" name="PeerJ">
        <title>Extensive microbial diversity within the chicken gut microbiome revealed by metagenomics and culture.</title>
        <authorList>
            <person name="Gilroy R."/>
            <person name="Ravi A."/>
            <person name="Getino M."/>
            <person name="Pursley I."/>
            <person name="Horton D.L."/>
            <person name="Alikhan N.F."/>
            <person name="Baker D."/>
            <person name="Gharbi K."/>
            <person name="Hall N."/>
            <person name="Watson M."/>
            <person name="Adriaenssens E.M."/>
            <person name="Foster-Nyarko E."/>
            <person name="Jarju S."/>
            <person name="Secka A."/>
            <person name="Antonio M."/>
            <person name="Oren A."/>
            <person name="Chaudhuri R.R."/>
            <person name="La Ragione R."/>
            <person name="Hildebrand F."/>
            <person name="Pallen M.J."/>
        </authorList>
    </citation>
    <scope>NUCLEOTIDE SEQUENCE</scope>
    <source>
        <strain evidence="1">CHK180-15479</strain>
    </source>
</reference>
<evidence type="ECO:0000313" key="1">
    <source>
        <dbReference type="EMBL" id="HJC05390.1"/>
    </source>
</evidence>
<reference evidence="1" key="2">
    <citation type="submission" date="2021-04" db="EMBL/GenBank/DDBJ databases">
        <authorList>
            <person name="Gilroy R."/>
        </authorList>
    </citation>
    <scope>NUCLEOTIDE SEQUENCE</scope>
    <source>
        <strain evidence="1">CHK180-15479</strain>
    </source>
</reference>
<evidence type="ECO:0000313" key="2">
    <source>
        <dbReference type="Proteomes" id="UP000823910"/>
    </source>
</evidence>
<proteinExistence type="predicted"/>
<protein>
    <submittedName>
        <fullName evidence="1">Uncharacterized protein</fullName>
    </submittedName>
</protein>
<organism evidence="1 2">
    <name type="scientific">Candidatus Enterocloster excrementipullorum</name>
    <dbReference type="NCBI Taxonomy" id="2838559"/>
    <lineage>
        <taxon>Bacteria</taxon>
        <taxon>Bacillati</taxon>
        <taxon>Bacillota</taxon>
        <taxon>Clostridia</taxon>
        <taxon>Lachnospirales</taxon>
        <taxon>Lachnospiraceae</taxon>
        <taxon>Enterocloster</taxon>
    </lineage>
</organism>
<dbReference type="AlphaFoldDB" id="A0A9D2SGJ4"/>
<dbReference type="Pfam" id="PF18988">
    <property type="entry name" value="DUF5721"/>
    <property type="match status" value="1"/>
</dbReference>
<dbReference type="Proteomes" id="UP000823910">
    <property type="component" value="Unassembled WGS sequence"/>
</dbReference>
<accession>A0A9D2SGJ4</accession>
<name>A0A9D2SGJ4_9FIRM</name>
<dbReference type="EMBL" id="DWWT01000017">
    <property type="protein sequence ID" value="HJC05390.1"/>
    <property type="molecule type" value="Genomic_DNA"/>
</dbReference>